<sequence>MAAGRAVEALEEGAFRGVTSELTLLELTVRPLQLGRQDVADEYELLLSYFPNLELEPVTREILLDAAALRARHRLRTPDAILLATGIRTGATAAITNDAGWRVCEPSGIKSILLSDLS</sequence>
<dbReference type="InterPro" id="IPR029060">
    <property type="entry name" value="PIN-like_dom_sf"/>
</dbReference>
<evidence type="ECO:0000313" key="2">
    <source>
        <dbReference type="EMBL" id="TMI93290.1"/>
    </source>
</evidence>
<evidence type="ECO:0000259" key="1">
    <source>
        <dbReference type="Pfam" id="PF01850"/>
    </source>
</evidence>
<proteinExistence type="predicted"/>
<dbReference type="SUPFAM" id="SSF88723">
    <property type="entry name" value="PIN domain-like"/>
    <property type="match status" value="1"/>
</dbReference>
<protein>
    <submittedName>
        <fullName evidence="2">PIN domain-containing protein</fullName>
    </submittedName>
</protein>
<dbReference type="Proteomes" id="UP000318509">
    <property type="component" value="Unassembled WGS sequence"/>
</dbReference>
<dbReference type="CDD" id="cd09854">
    <property type="entry name" value="PIN_VapC-like"/>
    <property type="match status" value="1"/>
</dbReference>
<feature type="domain" description="PIN" evidence="1">
    <location>
        <begin position="6"/>
        <end position="101"/>
    </location>
</feature>
<gene>
    <name evidence="2" type="ORF">E6H00_01405</name>
</gene>
<dbReference type="EMBL" id="VBAK01000031">
    <property type="protein sequence ID" value="TMI93290.1"/>
    <property type="molecule type" value="Genomic_DNA"/>
</dbReference>
<evidence type="ECO:0000313" key="3">
    <source>
        <dbReference type="Proteomes" id="UP000318509"/>
    </source>
</evidence>
<comment type="caution">
    <text evidence="2">The sequence shown here is derived from an EMBL/GenBank/DDBJ whole genome shotgun (WGS) entry which is preliminary data.</text>
</comment>
<dbReference type="Gene3D" id="3.40.50.1010">
    <property type="entry name" value="5'-nuclease"/>
    <property type="match status" value="1"/>
</dbReference>
<dbReference type="InterPro" id="IPR002716">
    <property type="entry name" value="PIN_dom"/>
</dbReference>
<dbReference type="Pfam" id="PF01850">
    <property type="entry name" value="PIN"/>
    <property type="match status" value="1"/>
</dbReference>
<organism evidence="2 3">
    <name type="scientific">Candidatus Segetimicrobium genomatis</name>
    <dbReference type="NCBI Taxonomy" id="2569760"/>
    <lineage>
        <taxon>Bacteria</taxon>
        <taxon>Bacillati</taxon>
        <taxon>Candidatus Sysuimicrobiota</taxon>
        <taxon>Candidatus Sysuimicrobiia</taxon>
        <taxon>Candidatus Sysuimicrobiales</taxon>
        <taxon>Candidatus Segetimicrobiaceae</taxon>
        <taxon>Candidatus Segetimicrobium</taxon>
    </lineage>
</organism>
<name>A0A537KBZ5_9BACT</name>
<dbReference type="AlphaFoldDB" id="A0A537KBZ5"/>
<accession>A0A537KBZ5</accession>
<reference evidence="2 3" key="1">
    <citation type="journal article" date="2019" name="Nat. Microbiol.">
        <title>Mediterranean grassland soil C-N compound turnover is dependent on rainfall and depth, and is mediated by genomically divergent microorganisms.</title>
        <authorList>
            <person name="Diamond S."/>
            <person name="Andeer P.F."/>
            <person name="Li Z."/>
            <person name="Crits-Christoph A."/>
            <person name="Burstein D."/>
            <person name="Anantharaman K."/>
            <person name="Lane K.R."/>
            <person name="Thomas B.C."/>
            <person name="Pan C."/>
            <person name="Northen T.R."/>
            <person name="Banfield J.F."/>
        </authorList>
    </citation>
    <scope>NUCLEOTIDE SEQUENCE [LARGE SCALE GENOMIC DNA]</scope>
    <source>
        <strain evidence="2">NP_3</strain>
    </source>
</reference>